<dbReference type="Gene3D" id="2.60.40.150">
    <property type="entry name" value="C2 domain"/>
    <property type="match status" value="2"/>
</dbReference>
<dbReference type="CDD" id="cd04048">
    <property type="entry name" value="C2A_Copine"/>
    <property type="match status" value="1"/>
</dbReference>
<evidence type="ECO:0000259" key="3">
    <source>
        <dbReference type="PROSITE" id="PS50004"/>
    </source>
</evidence>
<dbReference type="PANTHER" id="PTHR10857">
    <property type="entry name" value="COPINE"/>
    <property type="match status" value="1"/>
</dbReference>
<accession>A0ABM1CW19</accession>
<proteinExistence type="inferred from homology"/>
<protein>
    <submittedName>
        <fullName evidence="5">Copine-4</fullName>
    </submittedName>
</protein>
<dbReference type="InterPro" id="IPR002035">
    <property type="entry name" value="VWF_A"/>
</dbReference>
<sequence>MPPRDRRGHSELQKSNVNSKELVNALGMKKMSNIYESAANTLGIFNSPCLTKVELRVACKGISDRDALSKPDPCVILKMQSHGQWFEELGEGGLEPRGQTPSYGTAPITSSLHVDTYVRRVEAGLSESTFTALAALILNGFSLSLSLQVDRTEVIRTCINPVYSKLFTVDFYFEEVQRLRFEVHDISSNHNGLKEADFLGGMECTLGQIVSQRKLSKSLLKHGNTAGKSSITVIAEELSGNDDYVELAFNARKLDDKDFFSKSDPFLEIFRMNDDATQQLVHRTEVVMNNLSPAWKSFKVSVNSLCSGDPDRRLKCIVWDWDSNGKHDFIGEFTSTFKEMRGAMEGKQVQWECINPKYKAKKKNYKNSGIVILNQCKIHKMHSFLDYIMGGCQIQFTVAIDFTASNGDPRNSCSLHYIHPYQPNEYLKALVAVGEICQDYDSDKMFPAFGFGARIPPEYTVSHDFAINFNEDNPECAGIQGVVEAYQSCLPKLQLYGPTNIAPIIQKVAKSASEETNTKEASQYFILLILTDGVITDMADTREAIVHASHLPMSVIIVGVGNADFSDMQMLDGDDGILRSPKGEPVLRDIVQFVPFRNFKHASPAALAKSVLAEVPNQVVDYYNGKGIKPKCSSEMYESSRTLAP</sequence>
<feature type="domain" description="C2" evidence="3">
    <location>
        <begin position="30"/>
        <end position="219"/>
    </location>
</feature>
<keyword evidence="4" id="KW-1185">Reference proteome</keyword>
<dbReference type="Pfam" id="PF00168">
    <property type="entry name" value="C2"/>
    <property type="match status" value="2"/>
</dbReference>
<dbReference type="Gene3D" id="3.40.50.410">
    <property type="entry name" value="von Willebrand factor, type A domain"/>
    <property type="match status" value="1"/>
</dbReference>
<dbReference type="InterPro" id="IPR000008">
    <property type="entry name" value="C2_dom"/>
</dbReference>
<dbReference type="InterPro" id="IPR010734">
    <property type="entry name" value="Copine_C"/>
</dbReference>
<dbReference type="InterPro" id="IPR035892">
    <property type="entry name" value="C2_domain_sf"/>
</dbReference>
<reference evidence="5" key="1">
    <citation type="submission" date="2025-08" db="UniProtKB">
        <authorList>
            <consortium name="RefSeq"/>
        </authorList>
    </citation>
    <scope>IDENTIFICATION</scope>
</reference>
<dbReference type="SMART" id="SM00239">
    <property type="entry name" value="C2"/>
    <property type="match status" value="2"/>
</dbReference>
<dbReference type="SUPFAM" id="SSF53300">
    <property type="entry name" value="vWA-like"/>
    <property type="match status" value="1"/>
</dbReference>
<dbReference type="PANTHER" id="PTHR10857:SF4">
    <property type="entry name" value="COPINE-4"/>
    <property type="match status" value="1"/>
</dbReference>
<name>A0ABM1CW19_CERSS</name>
<evidence type="ECO:0000313" key="5">
    <source>
        <dbReference type="RefSeq" id="XP_014643750.1"/>
    </source>
</evidence>
<dbReference type="SMART" id="SM00327">
    <property type="entry name" value="VWA"/>
    <property type="match status" value="1"/>
</dbReference>
<feature type="domain" description="C2" evidence="3">
    <location>
        <begin position="225"/>
        <end position="352"/>
    </location>
</feature>
<dbReference type="GeneID" id="101393255"/>
<keyword evidence="2" id="KW-0677">Repeat</keyword>
<dbReference type="SUPFAM" id="SSF49562">
    <property type="entry name" value="C2 domain (Calcium/lipid-binding domain, CaLB)"/>
    <property type="match status" value="2"/>
</dbReference>
<evidence type="ECO:0000256" key="1">
    <source>
        <dbReference type="ARBA" id="ARBA00009048"/>
    </source>
</evidence>
<dbReference type="CDD" id="cd01459">
    <property type="entry name" value="vWA_copine_like"/>
    <property type="match status" value="1"/>
</dbReference>
<dbReference type="PROSITE" id="PS50004">
    <property type="entry name" value="C2"/>
    <property type="match status" value="2"/>
</dbReference>
<dbReference type="Pfam" id="PF07002">
    <property type="entry name" value="Copine"/>
    <property type="match status" value="1"/>
</dbReference>
<evidence type="ECO:0000313" key="4">
    <source>
        <dbReference type="Proteomes" id="UP000694910"/>
    </source>
</evidence>
<evidence type="ECO:0000256" key="2">
    <source>
        <dbReference type="ARBA" id="ARBA00022737"/>
    </source>
</evidence>
<dbReference type="InterPro" id="IPR037768">
    <property type="entry name" value="C2B_Copine"/>
</dbReference>
<organism evidence="4 5">
    <name type="scientific">Ceratotherium simum simum</name>
    <name type="common">Southern white rhinoceros</name>
    <dbReference type="NCBI Taxonomy" id="73337"/>
    <lineage>
        <taxon>Eukaryota</taxon>
        <taxon>Metazoa</taxon>
        <taxon>Chordata</taxon>
        <taxon>Craniata</taxon>
        <taxon>Vertebrata</taxon>
        <taxon>Euteleostomi</taxon>
        <taxon>Mammalia</taxon>
        <taxon>Eutheria</taxon>
        <taxon>Laurasiatheria</taxon>
        <taxon>Perissodactyla</taxon>
        <taxon>Rhinocerotidae</taxon>
        <taxon>Ceratotherium</taxon>
    </lineage>
</organism>
<comment type="similarity">
    <text evidence="1">Belongs to the copine family.</text>
</comment>
<dbReference type="RefSeq" id="XP_014643750.1">
    <property type="nucleotide sequence ID" value="XM_014788264.1"/>
</dbReference>
<dbReference type="CDD" id="cd04047">
    <property type="entry name" value="C2B_Copine"/>
    <property type="match status" value="1"/>
</dbReference>
<dbReference type="InterPro" id="IPR045052">
    <property type="entry name" value="Copine"/>
</dbReference>
<dbReference type="InterPro" id="IPR036465">
    <property type="entry name" value="vWFA_dom_sf"/>
</dbReference>
<dbReference type="Proteomes" id="UP000694910">
    <property type="component" value="Unplaced"/>
</dbReference>
<gene>
    <name evidence="5" type="primary">LOC101393255</name>
</gene>